<dbReference type="CDD" id="cd00190">
    <property type="entry name" value="Tryp_SPc"/>
    <property type="match status" value="1"/>
</dbReference>
<gene>
    <name evidence="10" type="primary">LOC103732336</name>
</gene>
<dbReference type="Ensembl" id="ENSNGAT00000008337.1">
    <property type="protein sequence ID" value="ENSNGAP00000004958.1"/>
    <property type="gene ID" value="ENSNGAG00000006844.1"/>
</dbReference>
<keyword evidence="4 7" id="KW-0720">Serine protease</keyword>
<dbReference type="PROSITE" id="PS50240">
    <property type="entry name" value="TRYPSIN_DOM"/>
    <property type="match status" value="1"/>
</dbReference>
<organism evidence="10 11">
    <name type="scientific">Nannospalax galili</name>
    <name type="common">Northern Israeli blind subterranean mole rat</name>
    <name type="synonym">Spalax galili</name>
    <dbReference type="NCBI Taxonomy" id="1026970"/>
    <lineage>
        <taxon>Eukaryota</taxon>
        <taxon>Metazoa</taxon>
        <taxon>Chordata</taxon>
        <taxon>Craniata</taxon>
        <taxon>Vertebrata</taxon>
        <taxon>Euteleostomi</taxon>
        <taxon>Mammalia</taxon>
        <taxon>Eutheria</taxon>
        <taxon>Euarchontoglires</taxon>
        <taxon>Glires</taxon>
        <taxon>Rodentia</taxon>
        <taxon>Myomorpha</taxon>
        <taxon>Muroidea</taxon>
        <taxon>Spalacidae</taxon>
        <taxon>Spalacinae</taxon>
        <taxon>Nannospalax</taxon>
    </lineage>
</organism>
<evidence type="ECO:0000313" key="11">
    <source>
        <dbReference type="Proteomes" id="UP000694381"/>
    </source>
</evidence>
<dbReference type="InterPro" id="IPR018114">
    <property type="entry name" value="TRYPSIN_HIS"/>
</dbReference>
<dbReference type="InterPro" id="IPR033116">
    <property type="entry name" value="TRYPSIN_SER"/>
</dbReference>
<dbReference type="GO" id="GO:0005737">
    <property type="term" value="C:cytoplasm"/>
    <property type="evidence" value="ECO:0007669"/>
    <property type="project" value="Ensembl"/>
</dbReference>
<reference evidence="10" key="2">
    <citation type="submission" date="2025-09" db="UniProtKB">
        <authorList>
            <consortium name="Ensembl"/>
        </authorList>
    </citation>
    <scope>IDENTIFICATION</scope>
</reference>
<keyword evidence="3 7" id="KW-0378">Hydrolase</keyword>
<dbReference type="SUPFAM" id="SSF50494">
    <property type="entry name" value="Trypsin-like serine proteases"/>
    <property type="match status" value="1"/>
</dbReference>
<dbReference type="GO" id="GO:0004252">
    <property type="term" value="F:serine-type endopeptidase activity"/>
    <property type="evidence" value="ECO:0007669"/>
    <property type="project" value="InterPro"/>
</dbReference>
<keyword evidence="6" id="KW-0325">Glycoprotein</keyword>
<dbReference type="InterPro" id="IPR043504">
    <property type="entry name" value="Peptidase_S1_PA_chymotrypsin"/>
</dbReference>
<proteinExistence type="predicted"/>
<dbReference type="Pfam" id="PF00089">
    <property type="entry name" value="Trypsin"/>
    <property type="match status" value="1"/>
</dbReference>
<name>A0A8C6QK67_NANGA</name>
<evidence type="ECO:0000313" key="10">
    <source>
        <dbReference type="Ensembl" id="ENSNGAP00000004958.1"/>
    </source>
</evidence>
<dbReference type="Proteomes" id="UP000694381">
    <property type="component" value="Unassembled WGS sequence"/>
</dbReference>
<evidence type="ECO:0000256" key="7">
    <source>
        <dbReference type="RuleBase" id="RU363034"/>
    </source>
</evidence>
<evidence type="ECO:0000256" key="2">
    <source>
        <dbReference type="ARBA" id="ARBA00022729"/>
    </source>
</evidence>
<evidence type="ECO:0000256" key="6">
    <source>
        <dbReference type="ARBA" id="ARBA00023180"/>
    </source>
</evidence>
<evidence type="ECO:0000259" key="9">
    <source>
        <dbReference type="PROSITE" id="PS50240"/>
    </source>
</evidence>
<feature type="domain" description="Peptidase S1" evidence="9">
    <location>
        <begin position="108"/>
        <end position="342"/>
    </location>
</feature>
<dbReference type="InterPro" id="IPR001254">
    <property type="entry name" value="Trypsin_dom"/>
</dbReference>
<dbReference type="FunFam" id="2.40.10.10:FF:000006">
    <property type="entry name" value="Serine proteinase stubble"/>
    <property type="match status" value="1"/>
</dbReference>
<evidence type="ECO:0000256" key="1">
    <source>
        <dbReference type="ARBA" id="ARBA00022670"/>
    </source>
</evidence>
<evidence type="ECO:0000256" key="4">
    <source>
        <dbReference type="ARBA" id="ARBA00022825"/>
    </source>
</evidence>
<protein>
    <submittedName>
        <fullName evidence="10">Serine protease 44</fullName>
    </submittedName>
</protein>
<dbReference type="AlphaFoldDB" id="A0A8C6QK67"/>
<dbReference type="GeneTree" id="ENSGT00940000162829"/>
<dbReference type="PRINTS" id="PR00722">
    <property type="entry name" value="CHYMOTRYPSIN"/>
</dbReference>
<dbReference type="GO" id="GO:0006508">
    <property type="term" value="P:proteolysis"/>
    <property type="evidence" value="ECO:0007669"/>
    <property type="project" value="UniProtKB-KW"/>
</dbReference>
<dbReference type="Gene3D" id="2.40.10.10">
    <property type="entry name" value="Trypsin-like serine proteases"/>
    <property type="match status" value="1"/>
</dbReference>
<evidence type="ECO:0000256" key="3">
    <source>
        <dbReference type="ARBA" id="ARBA00022801"/>
    </source>
</evidence>
<dbReference type="PANTHER" id="PTHR24253">
    <property type="entry name" value="TRANSMEMBRANE PROTEASE SERINE"/>
    <property type="match status" value="1"/>
</dbReference>
<dbReference type="PANTHER" id="PTHR24253:SF159">
    <property type="entry name" value="SERINE PROTEASE 42"/>
    <property type="match status" value="1"/>
</dbReference>
<dbReference type="SMART" id="SM00020">
    <property type="entry name" value="Tryp_SPc"/>
    <property type="match status" value="1"/>
</dbReference>
<dbReference type="OMA" id="INNQHIC"/>
<keyword evidence="11" id="KW-1185">Reference proteome</keyword>
<keyword evidence="2 8" id="KW-0732">Signal</keyword>
<accession>A0A8C6QK67</accession>
<feature type="signal peptide" evidence="8">
    <location>
        <begin position="1"/>
        <end position="27"/>
    </location>
</feature>
<dbReference type="InterPro" id="IPR009003">
    <property type="entry name" value="Peptidase_S1_PA"/>
</dbReference>
<keyword evidence="1 7" id="KW-0645">Protease</keyword>
<evidence type="ECO:0000256" key="5">
    <source>
        <dbReference type="ARBA" id="ARBA00023157"/>
    </source>
</evidence>
<dbReference type="InterPro" id="IPR001314">
    <property type="entry name" value="Peptidase_S1A"/>
</dbReference>
<reference evidence="10" key="1">
    <citation type="submission" date="2025-08" db="UniProtKB">
        <authorList>
            <consortium name="Ensembl"/>
        </authorList>
    </citation>
    <scope>IDENTIFICATION</scope>
</reference>
<evidence type="ECO:0000256" key="8">
    <source>
        <dbReference type="SAM" id="SignalP"/>
    </source>
</evidence>
<dbReference type="PROSITE" id="PS00134">
    <property type="entry name" value="TRYPSIN_HIS"/>
    <property type="match status" value="1"/>
</dbReference>
<feature type="chain" id="PRO_5034806994" evidence="8">
    <location>
        <begin position="28"/>
        <end position="369"/>
    </location>
</feature>
<sequence>MVSQDCGIYPHLAWLLLLQRQLGEAWALPLSPLPSGGDLHVTGVRQRERPFTQMPGALSVLQSGGSMVSQDSVAFIPGHSYSTMAMAQETHPVWNPNMSACGHRAARIVGGQPAAAKKWPWQVSLQVKSQHVCGGSLIGQRWVMTAAHCVYGHLEYTVVLGAINLVSGFPVRIPVKDIIVHQDYSVWGAILHDIALVLLATPVDFSANIQPVCLPGKAFHVPTGTRCWVTGWGKTAEQGISSISKLREVQLNVIHLEKCNQLLKENLGQIFNLLTDGIVCGYDKNGGDACQGDSGGPMVCEFNKTWVQVGIVSWGIGCGRAGIPGVYTDVSYYKDWIITELSQVSCQNSVSVLILSLCLPLHLGILVTL</sequence>
<dbReference type="PROSITE" id="PS00135">
    <property type="entry name" value="TRYPSIN_SER"/>
    <property type="match status" value="1"/>
</dbReference>
<keyword evidence="5" id="KW-1015">Disulfide bond</keyword>